<dbReference type="PROSITE" id="PS51257">
    <property type="entry name" value="PROKAR_LIPOPROTEIN"/>
    <property type="match status" value="1"/>
</dbReference>
<dbReference type="EMBL" id="LAXI01000002">
    <property type="protein sequence ID" value="KRS18906.1"/>
    <property type="molecule type" value="Genomic_DNA"/>
</dbReference>
<keyword evidence="1" id="KW-0732">Signal</keyword>
<sequence length="141" mass="15850">MKRFGFLVIAAAVLVAGCAKVKEPAAPSAQVVAERLMTRSESPARVQRWLLSRGFQQIERTGYGGVWPRTGPCFQTVKGLLYRDRTVTRVCFAADQYPVVLLRERQGYYWTEVYPNDLSYNLYGPSGLGAISDETVEILKR</sequence>
<evidence type="ECO:0008006" key="6">
    <source>
        <dbReference type="Google" id="ProtNLM"/>
    </source>
</evidence>
<dbReference type="Proteomes" id="UP000051401">
    <property type="component" value="Unassembled WGS sequence"/>
</dbReference>
<proteinExistence type="predicted"/>
<gene>
    <name evidence="3" type="ORF">RIdsm_01963</name>
    <name evidence="2" type="ORF">XM52_04300</name>
</gene>
<name>A0A0T5PCZ2_9RHOB</name>
<accession>A0A0T5PCZ2</accession>
<dbReference type="EMBL" id="CP031598">
    <property type="protein sequence ID" value="QEW26167.1"/>
    <property type="molecule type" value="Genomic_DNA"/>
</dbReference>
<evidence type="ECO:0000256" key="1">
    <source>
        <dbReference type="SAM" id="SignalP"/>
    </source>
</evidence>
<evidence type="ECO:0000313" key="5">
    <source>
        <dbReference type="Proteomes" id="UP000325785"/>
    </source>
</evidence>
<evidence type="ECO:0000313" key="2">
    <source>
        <dbReference type="EMBL" id="KRS18906.1"/>
    </source>
</evidence>
<dbReference type="RefSeq" id="WP_057813638.1">
    <property type="nucleotide sequence ID" value="NZ_CAXRJZ010000014.1"/>
</dbReference>
<dbReference type="PATRIC" id="fig|540747.5.peg.2434"/>
<dbReference type="Proteomes" id="UP000325785">
    <property type="component" value="Chromosome"/>
</dbReference>
<evidence type="ECO:0000313" key="3">
    <source>
        <dbReference type="EMBL" id="QEW26167.1"/>
    </source>
</evidence>
<keyword evidence="4" id="KW-1185">Reference proteome</keyword>
<reference evidence="3 5" key="2">
    <citation type="submission" date="2018-08" db="EMBL/GenBank/DDBJ databases">
        <title>Genetic Globetrotter - A new plasmid hitch-hiking vast phylogenetic and geographic distances.</title>
        <authorList>
            <person name="Vollmers J."/>
            <person name="Petersen J."/>
        </authorList>
    </citation>
    <scope>NUCLEOTIDE SEQUENCE [LARGE SCALE GENOMIC DNA]</scope>
    <source>
        <strain evidence="3 5">DSM 26383</strain>
    </source>
</reference>
<organism evidence="2 4">
    <name type="scientific">Roseovarius indicus</name>
    <dbReference type="NCBI Taxonomy" id="540747"/>
    <lineage>
        <taxon>Bacteria</taxon>
        <taxon>Pseudomonadati</taxon>
        <taxon>Pseudomonadota</taxon>
        <taxon>Alphaproteobacteria</taxon>
        <taxon>Rhodobacterales</taxon>
        <taxon>Roseobacteraceae</taxon>
        <taxon>Roseovarius</taxon>
    </lineage>
</organism>
<dbReference type="KEGG" id="rid:RIdsm_01963"/>
<reference evidence="2 4" key="1">
    <citation type="submission" date="2015-04" db="EMBL/GenBank/DDBJ databases">
        <title>The draft genome sequence of Roseovarius indicus B108T.</title>
        <authorList>
            <person name="Li G."/>
            <person name="Lai Q."/>
            <person name="Shao Z."/>
            <person name="Yan P."/>
        </authorList>
    </citation>
    <scope>NUCLEOTIDE SEQUENCE [LARGE SCALE GENOMIC DNA]</scope>
    <source>
        <strain evidence="2 4">B108</strain>
    </source>
</reference>
<evidence type="ECO:0000313" key="4">
    <source>
        <dbReference type="Proteomes" id="UP000051401"/>
    </source>
</evidence>
<dbReference type="STRING" id="540747.SAMN04488031_103376"/>
<protein>
    <recommendedName>
        <fullName evidence="6">Lipoprotein</fullName>
    </recommendedName>
</protein>
<feature type="signal peptide" evidence="1">
    <location>
        <begin position="1"/>
        <end position="21"/>
    </location>
</feature>
<dbReference type="AlphaFoldDB" id="A0A0T5PCZ2"/>
<feature type="chain" id="PRO_5015044611" description="Lipoprotein" evidence="1">
    <location>
        <begin position="22"/>
        <end position="141"/>
    </location>
</feature>